<comment type="caution">
    <text evidence="2">The sequence shown here is derived from an EMBL/GenBank/DDBJ whole genome shotgun (WGS) entry which is preliminary data.</text>
</comment>
<dbReference type="OrthoDB" id="408152at2759"/>
<keyword evidence="1" id="KW-0812">Transmembrane</keyword>
<dbReference type="EMBL" id="NAJN01000015">
    <property type="protein sequence ID" value="TKA81762.1"/>
    <property type="molecule type" value="Genomic_DNA"/>
</dbReference>
<proteinExistence type="predicted"/>
<sequence length="219" mass="25612">MEVLNLSFPRTGTMILRQRSTIYESRLDQLLGDYKAVSADPPAVAFAEDLIEAYPEAKVILVERELESWFKSFDKAVIEPTWSFRMNFVADLDPFIVGPTRYCHRKWTTGWMRAKDEKEMREHARDIYREHYALVRRVTPKERLLEYRLGGGWEPLCEFLGKPVPNAPFPRVNDEEALREMLAIIARRGLWNFAKRLASFVAPCTVLASGWYLYYKRLA</sequence>
<evidence type="ECO:0000313" key="3">
    <source>
        <dbReference type="Proteomes" id="UP000308768"/>
    </source>
</evidence>
<dbReference type="AlphaFoldDB" id="A0A4U0XV83"/>
<dbReference type="Proteomes" id="UP000308768">
    <property type="component" value="Unassembled WGS sequence"/>
</dbReference>
<organism evidence="2 3">
    <name type="scientific">Cryomyces minteri</name>
    <dbReference type="NCBI Taxonomy" id="331657"/>
    <lineage>
        <taxon>Eukaryota</taxon>
        <taxon>Fungi</taxon>
        <taxon>Dikarya</taxon>
        <taxon>Ascomycota</taxon>
        <taxon>Pezizomycotina</taxon>
        <taxon>Dothideomycetes</taxon>
        <taxon>Dothideomycetes incertae sedis</taxon>
        <taxon>Cryomyces</taxon>
    </lineage>
</organism>
<dbReference type="Pfam" id="PF17784">
    <property type="entry name" value="Sulfotransfer_4"/>
    <property type="match status" value="1"/>
</dbReference>
<feature type="transmembrane region" description="Helical" evidence="1">
    <location>
        <begin position="197"/>
        <end position="215"/>
    </location>
</feature>
<name>A0A4U0XV83_9PEZI</name>
<dbReference type="PANTHER" id="PTHR36978:SF4">
    <property type="entry name" value="P-LOOP CONTAINING NUCLEOSIDE TRIPHOSPHATE HYDROLASE PROTEIN"/>
    <property type="match status" value="1"/>
</dbReference>
<accession>A0A4U0XV83</accession>
<dbReference type="STRING" id="331657.A0A4U0XV83"/>
<dbReference type="InterPro" id="IPR027417">
    <property type="entry name" value="P-loop_NTPase"/>
</dbReference>
<evidence type="ECO:0000313" key="2">
    <source>
        <dbReference type="EMBL" id="TKA81762.1"/>
    </source>
</evidence>
<keyword evidence="1" id="KW-0472">Membrane</keyword>
<dbReference type="SUPFAM" id="SSF52540">
    <property type="entry name" value="P-loop containing nucleoside triphosphate hydrolases"/>
    <property type="match status" value="1"/>
</dbReference>
<gene>
    <name evidence="2" type="ORF">B0A49_00634</name>
</gene>
<reference evidence="2 3" key="1">
    <citation type="submission" date="2017-03" db="EMBL/GenBank/DDBJ databases">
        <title>Genomes of endolithic fungi from Antarctica.</title>
        <authorList>
            <person name="Coleine C."/>
            <person name="Masonjones S."/>
            <person name="Stajich J.E."/>
        </authorList>
    </citation>
    <scope>NUCLEOTIDE SEQUENCE [LARGE SCALE GENOMIC DNA]</scope>
    <source>
        <strain evidence="2 3">CCFEE 5187</strain>
    </source>
</reference>
<dbReference type="InterPro" id="IPR040632">
    <property type="entry name" value="Sulfotransfer_4"/>
</dbReference>
<keyword evidence="3" id="KW-1185">Reference proteome</keyword>
<protein>
    <submittedName>
        <fullName evidence="2">Uncharacterized protein</fullName>
    </submittedName>
</protein>
<evidence type="ECO:0000256" key="1">
    <source>
        <dbReference type="SAM" id="Phobius"/>
    </source>
</evidence>
<dbReference type="PANTHER" id="PTHR36978">
    <property type="entry name" value="P-LOOP CONTAINING NUCLEOTIDE TRIPHOSPHATE HYDROLASE"/>
    <property type="match status" value="1"/>
</dbReference>
<keyword evidence="1" id="KW-1133">Transmembrane helix</keyword>
<dbReference type="Gene3D" id="3.40.50.300">
    <property type="entry name" value="P-loop containing nucleotide triphosphate hydrolases"/>
    <property type="match status" value="1"/>
</dbReference>